<feature type="compositionally biased region" description="Acidic residues" evidence="4">
    <location>
        <begin position="1702"/>
        <end position="1714"/>
    </location>
</feature>
<feature type="region of interest" description="Disordered" evidence="4">
    <location>
        <begin position="1580"/>
        <end position="1844"/>
    </location>
</feature>
<comment type="caution">
    <text evidence="5">The sequence shown here is derived from an EMBL/GenBank/DDBJ whole genome shotgun (WGS) entry which is preliminary data.</text>
</comment>
<evidence type="ECO:0000256" key="3">
    <source>
        <dbReference type="SAM" id="Coils"/>
    </source>
</evidence>
<evidence type="ECO:0000313" key="6">
    <source>
        <dbReference type="Proteomes" id="UP000712281"/>
    </source>
</evidence>
<dbReference type="Proteomes" id="UP000712281">
    <property type="component" value="Unassembled WGS sequence"/>
</dbReference>
<dbReference type="GO" id="GO:0030687">
    <property type="term" value="C:preribosome, large subunit precursor"/>
    <property type="evidence" value="ECO:0007669"/>
    <property type="project" value="TreeGrafter"/>
</dbReference>
<dbReference type="PANTHER" id="PTHR48103">
    <property type="entry name" value="MIDASIN-RELATED"/>
    <property type="match status" value="1"/>
</dbReference>
<feature type="compositionally biased region" description="Acidic residues" evidence="4">
    <location>
        <begin position="1628"/>
        <end position="1645"/>
    </location>
</feature>
<dbReference type="GO" id="GO:0000027">
    <property type="term" value="P:ribosomal large subunit assembly"/>
    <property type="evidence" value="ECO:0007669"/>
    <property type="project" value="TreeGrafter"/>
</dbReference>
<dbReference type="GO" id="GO:0005524">
    <property type="term" value="F:ATP binding"/>
    <property type="evidence" value="ECO:0007669"/>
    <property type="project" value="UniProtKB-KW"/>
</dbReference>
<feature type="compositionally biased region" description="Basic and acidic residues" evidence="4">
    <location>
        <begin position="1646"/>
        <end position="1701"/>
    </location>
</feature>
<keyword evidence="1" id="KW-0547">Nucleotide-binding</keyword>
<dbReference type="EMBL" id="QGKW02001940">
    <property type="protein sequence ID" value="KAF2557009.1"/>
    <property type="molecule type" value="Genomic_DNA"/>
</dbReference>
<keyword evidence="2" id="KW-0067">ATP-binding</keyword>
<organism evidence="5 6">
    <name type="scientific">Brassica cretica</name>
    <name type="common">Mustard</name>
    <dbReference type="NCBI Taxonomy" id="69181"/>
    <lineage>
        <taxon>Eukaryota</taxon>
        <taxon>Viridiplantae</taxon>
        <taxon>Streptophyta</taxon>
        <taxon>Embryophyta</taxon>
        <taxon>Tracheophyta</taxon>
        <taxon>Spermatophyta</taxon>
        <taxon>Magnoliopsida</taxon>
        <taxon>eudicotyledons</taxon>
        <taxon>Gunneridae</taxon>
        <taxon>Pentapetalae</taxon>
        <taxon>rosids</taxon>
        <taxon>malvids</taxon>
        <taxon>Brassicales</taxon>
        <taxon>Brassicaceae</taxon>
        <taxon>Brassiceae</taxon>
        <taxon>Brassica</taxon>
    </lineage>
</organism>
<name>A0A8S9HG83_BRACR</name>
<dbReference type="GO" id="GO:0005634">
    <property type="term" value="C:nucleus"/>
    <property type="evidence" value="ECO:0007669"/>
    <property type="project" value="TreeGrafter"/>
</dbReference>
<feature type="compositionally biased region" description="Acidic residues" evidence="4">
    <location>
        <begin position="1739"/>
        <end position="1750"/>
    </location>
</feature>
<dbReference type="PANTHER" id="PTHR48103:SF2">
    <property type="entry name" value="MIDASIN"/>
    <property type="match status" value="1"/>
</dbReference>
<feature type="compositionally biased region" description="Basic and acidic residues" evidence="4">
    <location>
        <begin position="1784"/>
        <end position="1813"/>
    </location>
</feature>
<evidence type="ECO:0000256" key="2">
    <source>
        <dbReference type="ARBA" id="ARBA00022840"/>
    </source>
</evidence>
<keyword evidence="3" id="KW-0175">Coiled coil</keyword>
<dbReference type="GO" id="GO:0000055">
    <property type="term" value="P:ribosomal large subunit export from nucleus"/>
    <property type="evidence" value="ECO:0007669"/>
    <property type="project" value="TreeGrafter"/>
</dbReference>
<feature type="coiled-coil region" evidence="3">
    <location>
        <begin position="434"/>
        <end position="493"/>
    </location>
</feature>
<protein>
    <recommendedName>
        <fullName evidence="7">VWFA domain-containing protein</fullName>
    </recommendedName>
</protein>
<accession>A0A8S9HG83</accession>
<sequence length="1929" mass="219647">MRGAENSYHPIPHWTIPLSLTPPSFPLSGNDHLTKAIAFSGPELCLLALEGLCISSYIADKDDAAALQLDEIYQVCFLYSTVCNQMSLSALTVDHHHQMFLERMELEKKRMQDRMVYCENDNIENRSAACCIFRPEIVATGFGFTGWMEIYSIARSESSSLDVELLAVLQHLLVAQSTEHKDLLDIRNLHKPALEYSLSSTRPPQTLVAHQKLLWAIDARASVLRVDTKIAGFVLEMWYWWHSVLWKNCQIGLMSISEIGNCRIMSPSMLIQLVKTATIDQILAQSYQEMPGSLLSIARSLFQQMVYTHQKSFEPEVFADIKSAFHAVEKKQNNNLCGEKLQFRIFVKKSYSSKFMRLFSFMQMDGIKSLISLISSSSHQKLKSFSHSFVEPLAKHLYSECSSNEFYSNLGLAWIYLGGLRFNLLNSLDVIDPAMKITCKLAELEEKISSLKLNKEVREECEYLSGLLYTGDDERTECTLSKLNTERKRLQRKVIFRSDPNKYQNLGRALDEFAGFLTRPISLIKDIDKVDWNQVVEQVFNWQEMATSFIDRLSSDYSKYVDITQPIQVSVYEMKMGLSLFVSGALLGKILSRFDIDTVDSVMETIYALMRFPRSSSFASATYIESLPPLHLSHYADYRAKSLGLDVGLLHKLISVSSADDTRKISELQLKTALYKNQHARVAHFVVNTGLMDKASFEILDSIYFELARNWMEMKYQVRTRADALFGLYKFRSRDFKIESVMEVDISALGKYFPSDSFSEWQEYLADDAMKLLTQTDQGDENLEDDWDLIQKHVDNMYIAHIMSYLVSVTSMKRCITDSRRLDSFTDSYELRINMIKGLKGLFTSSLDAKLVPEHLLRLCKEYKKTFTSHGQSACKYNFYKNMRTILVFKNSDILRMLMDIPSRTLLAKALSGLQFLICKVQKLQEEGCKLPVSDLLEPIISLASSWQKLEFECWPTLLDEIFCRSLVEFIETSNIGEFKRRLELLLCFLLHLSMGSSLGVYSSDSHKRKVEICYNIFGFYIQFLPVVMEQLDLNRKNVEAELKEHLKLCRWERPDNHLLIETIKRTRQKVKKLIQNFTDMLQRPVMLDRPNLAKERVQFLPLLGPDLMNGASNMRVDVLVSNLDAEQVNDRFSWYAVWRKKVKESVGGFHQEMHFKELLRGEDHQYPPPVYQGDWKFLWSTVSKIGEKIASCSDLWRNCDRDVAKKRALPDLLKSLEKCGLQKHKFENVEMSNHFKELLYQPAYDPNHLLLLTDAKSSIHTSRVVEDQNKESSVAEWRAANEFYFKSLASVQLMLNIERKHSDITSEQQLIDNFSAMLLSELALLRTVGSTHLDSCQTASLDRLLLDSNGFIITPRSSRNQFVTQHMVKLLCHNFNQLTDLENQISAFCEDNEKTYAINVLLSHFASVFKEGKLLAKNLNCLLKTGDQSTGMEPKEQSALEANLANAFENVKDVIGKLCSYKDGSVSQEEEGNITIWDGLLKKAKNDLNLDNLCKLLSETFGSIEQLLNSSGVLSACVGDQLKQLQAFLELLLNFGDSCLQEFLAISKTGLASPKTMKMMTLKMKNQKLQKVLEWERAKDVSDQIEDEDQLRGKEEEEKEQDTPDNVLDKNKGIEMTDEFEGKEYSLSEDSEEDKEDEESEDEQLDSKLGDAGSDAEKADEKPWGKDEDEEAGNKNEKNESGPSIADKDTSSRELRAKDDDGVDTADEPEESNTSDKPEEGNDENTDDAMEIDKTDEVEKEDEQEEPCPEDQKHPEEGENDEESQEPAEKTTEAGAEDVSEAPQKDPGNDLEQKCETEPIEGKEVVMSEDMKPNVCNDNISGVDAGSHNPHGFNGLGAGSTAPQENLAATNVSDELTDSMDPPSGRNTEMNFTMTSMASGETLTDSIPKMEFPQSQSSISTNQDIEALPRTLGDVQRQWFELMQSSWD</sequence>
<gene>
    <name evidence="5" type="ORF">F2Q68_00016504</name>
</gene>
<feature type="compositionally biased region" description="Basic and acidic residues" evidence="4">
    <location>
        <begin position="1608"/>
        <end position="1627"/>
    </location>
</feature>
<evidence type="ECO:0000256" key="4">
    <source>
        <dbReference type="SAM" id="MobiDB-lite"/>
    </source>
</evidence>
<proteinExistence type="predicted"/>
<reference evidence="5" key="1">
    <citation type="submission" date="2019-12" db="EMBL/GenBank/DDBJ databases">
        <title>Genome sequencing and annotation of Brassica cretica.</title>
        <authorList>
            <person name="Studholme D.J."/>
            <person name="Sarris P.F."/>
        </authorList>
    </citation>
    <scope>NUCLEOTIDE SEQUENCE</scope>
    <source>
        <strain evidence="5">PFS-001/15</strain>
        <tissue evidence="5">Leaf</tissue>
    </source>
</reference>
<feature type="compositionally biased region" description="Acidic residues" evidence="4">
    <location>
        <begin position="1722"/>
        <end position="1731"/>
    </location>
</feature>
<evidence type="ECO:0008006" key="7">
    <source>
        <dbReference type="Google" id="ProtNLM"/>
    </source>
</evidence>
<evidence type="ECO:0000313" key="5">
    <source>
        <dbReference type="EMBL" id="KAF2557009.1"/>
    </source>
</evidence>
<evidence type="ECO:0000256" key="1">
    <source>
        <dbReference type="ARBA" id="ARBA00022741"/>
    </source>
</evidence>